<sequence length="84" mass="9246">MLPLKNAVYADLVENTPDSVAVQTWWSSIVGWSSHSAARSQMSRYSAMAGTVGAPRMSLTHALPAKAYATVRRFKMRVGTMVMR</sequence>
<accession>A0A0A8ZV78</accession>
<protein>
    <submittedName>
        <fullName evidence="1">Uncharacterized protein</fullName>
    </submittedName>
</protein>
<dbReference type="AlphaFoldDB" id="A0A0A8ZV78"/>
<evidence type="ECO:0000313" key="1">
    <source>
        <dbReference type="EMBL" id="JAD38722.1"/>
    </source>
</evidence>
<reference evidence="1" key="1">
    <citation type="submission" date="2014-09" db="EMBL/GenBank/DDBJ databases">
        <authorList>
            <person name="Magalhaes I.L.F."/>
            <person name="Oliveira U."/>
            <person name="Santos F.R."/>
            <person name="Vidigal T.H.D.A."/>
            <person name="Brescovit A.D."/>
            <person name="Santos A.J."/>
        </authorList>
    </citation>
    <scope>NUCLEOTIDE SEQUENCE</scope>
    <source>
        <tissue evidence="1">Shoot tissue taken approximately 20 cm above the soil surface</tissue>
    </source>
</reference>
<dbReference type="EMBL" id="GBRH01259173">
    <property type="protein sequence ID" value="JAD38722.1"/>
    <property type="molecule type" value="Transcribed_RNA"/>
</dbReference>
<name>A0A0A8ZV78_ARUDO</name>
<proteinExistence type="predicted"/>
<reference evidence="1" key="2">
    <citation type="journal article" date="2015" name="Data Brief">
        <title>Shoot transcriptome of the giant reed, Arundo donax.</title>
        <authorList>
            <person name="Barrero R.A."/>
            <person name="Guerrero F.D."/>
            <person name="Moolhuijzen P."/>
            <person name="Goolsby J.A."/>
            <person name="Tidwell J."/>
            <person name="Bellgard S.E."/>
            <person name="Bellgard M.I."/>
        </authorList>
    </citation>
    <scope>NUCLEOTIDE SEQUENCE</scope>
    <source>
        <tissue evidence="1">Shoot tissue taken approximately 20 cm above the soil surface</tissue>
    </source>
</reference>
<organism evidence="1">
    <name type="scientific">Arundo donax</name>
    <name type="common">Giant reed</name>
    <name type="synonym">Donax arundinaceus</name>
    <dbReference type="NCBI Taxonomy" id="35708"/>
    <lineage>
        <taxon>Eukaryota</taxon>
        <taxon>Viridiplantae</taxon>
        <taxon>Streptophyta</taxon>
        <taxon>Embryophyta</taxon>
        <taxon>Tracheophyta</taxon>
        <taxon>Spermatophyta</taxon>
        <taxon>Magnoliopsida</taxon>
        <taxon>Liliopsida</taxon>
        <taxon>Poales</taxon>
        <taxon>Poaceae</taxon>
        <taxon>PACMAD clade</taxon>
        <taxon>Arundinoideae</taxon>
        <taxon>Arundineae</taxon>
        <taxon>Arundo</taxon>
    </lineage>
</organism>